<comment type="similarity">
    <text evidence="1 5">Belongs to the Iojap/RsfS family.</text>
</comment>
<evidence type="ECO:0000256" key="4">
    <source>
        <dbReference type="ARBA" id="ARBA00022845"/>
    </source>
</evidence>
<reference evidence="9" key="3">
    <citation type="submission" date="2018-08" db="EMBL/GenBank/DDBJ databases">
        <title>Streptococcus chenjunshii sp. nov., isolated from stools sample of the Tibetan antelope in the Qinghai-Tibet plateau, China.</title>
        <authorList>
            <person name="Tian Z."/>
        </authorList>
    </citation>
    <scope>NUCLEOTIDE SEQUENCE [LARGE SCALE GENOMIC DNA]</scope>
    <source>
        <strain evidence="9">Z15</strain>
    </source>
</reference>
<dbReference type="Proteomes" id="UP000264056">
    <property type="component" value="Unassembled WGS sequence"/>
</dbReference>
<dbReference type="SUPFAM" id="SSF81301">
    <property type="entry name" value="Nucleotidyltransferase"/>
    <property type="match status" value="1"/>
</dbReference>
<dbReference type="InterPro" id="IPR004394">
    <property type="entry name" value="Iojap/RsfS/C7orf30"/>
</dbReference>
<dbReference type="KEGG" id="schj:DDV21_002780"/>
<evidence type="ECO:0000313" key="8">
    <source>
        <dbReference type="EMBL" id="RFU53292.1"/>
    </source>
</evidence>
<dbReference type="Gene3D" id="3.30.460.10">
    <property type="entry name" value="Beta Polymerase, domain 2"/>
    <property type="match status" value="1"/>
</dbReference>
<dbReference type="PANTHER" id="PTHR21043">
    <property type="entry name" value="IOJAP SUPERFAMILY ORTHOLOG"/>
    <property type="match status" value="1"/>
</dbReference>
<sequence>MDKNELLRLIVRAADAKRAEDIVVLDVAPLTSVADYFVIASSVNSRQLEAITDNIREKIKEAGGDASRLEGSGGTGWVLLDFGDVVVHIFSEDERQRYNLEKLWHDAQIVDIAGMLA</sequence>
<dbReference type="Proteomes" id="UP000246115">
    <property type="component" value="Chromosome"/>
</dbReference>
<keyword evidence="3 5" id="KW-0678">Repressor</keyword>
<evidence type="ECO:0000256" key="2">
    <source>
        <dbReference type="ARBA" id="ARBA00022490"/>
    </source>
</evidence>
<evidence type="ECO:0000256" key="1">
    <source>
        <dbReference type="ARBA" id="ARBA00010574"/>
    </source>
</evidence>
<dbReference type="EMBL" id="CP031733">
    <property type="protein sequence ID" value="AXQ78073.1"/>
    <property type="molecule type" value="Genomic_DNA"/>
</dbReference>
<dbReference type="EMBL" id="QVQZ01000009">
    <property type="protein sequence ID" value="RFU53292.1"/>
    <property type="molecule type" value="Genomic_DNA"/>
</dbReference>
<keyword evidence="2 5" id="KW-0963">Cytoplasm</keyword>
<dbReference type="FunFam" id="3.30.460.10:FF:000015">
    <property type="entry name" value="Ribosomal silencing factor RsfS"/>
    <property type="match status" value="1"/>
</dbReference>
<reference evidence="6" key="4">
    <citation type="journal article" date="2019" name="Int. J. Syst. Evol. Microbiol.">
        <title>Streptococcus chenjunshii sp. nov. isolated from feces of Tibetan antelopes.</title>
        <authorList>
            <person name="Tian Z."/>
            <person name="Lu S."/>
            <person name="Jin D."/>
            <person name="Yang J."/>
            <person name="Pu J."/>
            <person name="Lai X.H."/>
            <person name="Bai X.N."/>
            <person name="Wu X.M."/>
            <person name="Li J."/>
            <person name="Wang S."/>
            <person name="Xu J."/>
        </authorList>
    </citation>
    <scope>NUCLEOTIDE SEQUENCE</scope>
    <source>
        <strain evidence="6">Z15</strain>
    </source>
</reference>
<reference evidence="7 11" key="1">
    <citation type="submission" date="2018-08" db="EMBL/GenBank/DDBJ databases">
        <title>Draft genome of Streptococcus sp .nov. Z2.</title>
        <authorList>
            <person name="Tian Z."/>
        </authorList>
    </citation>
    <scope>NUCLEOTIDE SEQUENCE [LARGE SCALE GENOMIC DNA]</scope>
    <source>
        <strain evidence="7 11">Z2</strain>
    </source>
</reference>
<dbReference type="OrthoDB" id="9793681at2"/>
<organism evidence="8 10">
    <name type="scientific">Streptococcus chenjunshii</name>
    <dbReference type="NCBI Taxonomy" id="2173853"/>
    <lineage>
        <taxon>Bacteria</taxon>
        <taxon>Bacillati</taxon>
        <taxon>Bacillota</taxon>
        <taxon>Bacilli</taxon>
        <taxon>Lactobacillales</taxon>
        <taxon>Streptococcaceae</taxon>
        <taxon>Streptococcus</taxon>
    </lineage>
</organism>
<comment type="subcellular location">
    <subcellularLocation>
        <location evidence="5">Cytoplasm</location>
    </subcellularLocation>
</comment>
<accession>A0A372KLY4</accession>
<reference evidence="8 10" key="2">
    <citation type="submission" date="2018-08" db="EMBL/GenBank/DDBJ databases">
        <title>Draft genome of Streptococcus sp. nov. Z1.</title>
        <authorList>
            <person name="Tian Z."/>
        </authorList>
    </citation>
    <scope>NUCLEOTIDE SEQUENCE [LARGE SCALE GENOMIC DNA]</scope>
    <source>
        <strain evidence="8">Z1</strain>
        <strain evidence="10">Z1(2018)</strain>
    </source>
</reference>
<comment type="subunit">
    <text evidence="5">Interacts with ribosomal protein uL14 (rplN).</text>
</comment>
<dbReference type="Proteomes" id="UP000262901">
    <property type="component" value="Unassembled WGS sequence"/>
</dbReference>
<dbReference type="GO" id="GO:0017148">
    <property type="term" value="P:negative regulation of translation"/>
    <property type="evidence" value="ECO:0007669"/>
    <property type="project" value="UniProtKB-UniRule"/>
</dbReference>
<dbReference type="Pfam" id="PF02410">
    <property type="entry name" value="RsfS"/>
    <property type="match status" value="1"/>
</dbReference>
<dbReference type="NCBIfam" id="TIGR00090">
    <property type="entry name" value="rsfS_iojap_ybeB"/>
    <property type="match status" value="1"/>
</dbReference>
<evidence type="ECO:0000313" key="11">
    <source>
        <dbReference type="Proteomes" id="UP000264056"/>
    </source>
</evidence>
<dbReference type="GO" id="GO:0043023">
    <property type="term" value="F:ribosomal large subunit binding"/>
    <property type="evidence" value="ECO:0007669"/>
    <property type="project" value="TreeGrafter"/>
</dbReference>
<proteinExistence type="inferred from homology"/>
<evidence type="ECO:0000313" key="9">
    <source>
        <dbReference type="Proteomes" id="UP000246115"/>
    </source>
</evidence>
<keyword evidence="11" id="KW-1185">Reference proteome</keyword>
<evidence type="ECO:0000313" key="7">
    <source>
        <dbReference type="EMBL" id="RFU51168.1"/>
    </source>
</evidence>
<evidence type="ECO:0000313" key="6">
    <source>
        <dbReference type="EMBL" id="AXQ78073.1"/>
    </source>
</evidence>
<accession>A0A346NAM8</accession>
<dbReference type="EMBL" id="QVQY01000009">
    <property type="protein sequence ID" value="RFU51168.1"/>
    <property type="molecule type" value="Genomic_DNA"/>
</dbReference>
<dbReference type="InterPro" id="IPR043519">
    <property type="entry name" value="NT_sf"/>
</dbReference>
<name>A0A372KLY4_9STRE</name>
<dbReference type="GO" id="GO:0042256">
    <property type="term" value="P:cytosolic ribosome assembly"/>
    <property type="evidence" value="ECO:0007669"/>
    <property type="project" value="UniProtKB-UniRule"/>
</dbReference>
<dbReference type="PANTHER" id="PTHR21043:SF0">
    <property type="entry name" value="MITOCHONDRIAL ASSEMBLY OF RIBOSOMAL LARGE SUBUNIT PROTEIN 1"/>
    <property type="match status" value="1"/>
</dbReference>
<keyword evidence="4 5" id="KW-0810">Translation regulation</keyword>
<dbReference type="GO" id="GO:0005737">
    <property type="term" value="C:cytoplasm"/>
    <property type="evidence" value="ECO:0007669"/>
    <property type="project" value="UniProtKB-SubCell"/>
</dbReference>
<dbReference type="RefSeq" id="WP_116878087.1">
    <property type="nucleotide sequence ID" value="NZ_CP031733.1"/>
</dbReference>
<dbReference type="GO" id="GO:0090071">
    <property type="term" value="P:negative regulation of ribosome biogenesis"/>
    <property type="evidence" value="ECO:0007669"/>
    <property type="project" value="UniProtKB-UniRule"/>
</dbReference>
<comment type="function">
    <text evidence="5">Functions as a ribosomal silencing factor. Interacts with ribosomal protein uL14 (rplN), blocking formation of intersubunit bridge B8. Prevents association of the 30S and 50S ribosomal subunits and the formation of functional ribosomes, thus repressing translation.</text>
</comment>
<protein>
    <recommendedName>
        <fullName evidence="5">Ribosomal silencing factor RsfS</fullName>
    </recommendedName>
</protein>
<dbReference type="HAMAP" id="MF_01477">
    <property type="entry name" value="Iojap_RsfS"/>
    <property type="match status" value="1"/>
</dbReference>
<evidence type="ECO:0000256" key="5">
    <source>
        <dbReference type="HAMAP-Rule" id="MF_01477"/>
    </source>
</evidence>
<evidence type="ECO:0000256" key="3">
    <source>
        <dbReference type="ARBA" id="ARBA00022491"/>
    </source>
</evidence>
<evidence type="ECO:0000313" key="10">
    <source>
        <dbReference type="Proteomes" id="UP000262901"/>
    </source>
</evidence>
<gene>
    <name evidence="5 8" type="primary">rsfS</name>
    <name evidence="6" type="ORF">DDV21_002780</name>
    <name evidence="7" type="ORF">DDV22_04730</name>
    <name evidence="8" type="ORF">DDV23_05375</name>
</gene>
<dbReference type="AlphaFoldDB" id="A0A372KLY4"/>